<dbReference type="InParanoid" id="A2FFI1"/>
<feature type="compositionally biased region" description="Polar residues" evidence="2">
    <location>
        <begin position="320"/>
        <end position="334"/>
    </location>
</feature>
<feature type="compositionally biased region" description="Polar residues" evidence="2">
    <location>
        <begin position="400"/>
        <end position="414"/>
    </location>
</feature>
<dbReference type="AlphaFoldDB" id="A2FFI1"/>
<proteinExistence type="predicted"/>
<feature type="compositionally biased region" description="Polar residues" evidence="2">
    <location>
        <begin position="359"/>
        <end position="373"/>
    </location>
</feature>
<feature type="compositionally biased region" description="Polar residues" evidence="2">
    <location>
        <begin position="697"/>
        <end position="711"/>
    </location>
</feature>
<dbReference type="STRING" id="5722.A2FFI1"/>
<dbReference type="PANTHER" id="PTHR34551:SF2">
    <property type="entry name" value="GLUTAMATE RICH 3"/>
    <property type="match status" value="1"/>
</dbReference>
<organism evidence="3 4">
    <name type="scientific">Trichomonas vaginalis (strain ATCC PRA-98 / G3)</name>
    <dbReference type="NCBI Taxonomy" id="412133"/>
    <lineage>
        <taxon>Eukaryota</taxon>
        <taxon>Metamonada</taxon>
        <taxon>Parabasalia</taxon>
        <taxon>Trichomonadida</taxon>
        <taxon>Trichomonadidae</taxon>
        <taxon>Trichomonas</taxon>
    </lineage>
</organism>
<dbReference type="Proteomes" id="UP000001542">
    <property type="component" value="Unassembled WGS sequence"/>
</dbReference>
<feature type="compositionally biased region" description="Polar residues" evidence="2">
    <location>
        <begin position="532"/>
        <end position="546"/>
    </location>
</feature>
<evidence type="ECO:0000313" key="3">
    <source>
        <dbReference type="EMBL" id="EAX96351.1"/>
    </source>
</evidence>
<gene>
    <name evidence="3" type="ORF">TVAG_066480</name>
</gene>
<keyword evidence="1" id="KW-0175">Coiled coil</keyword>
<keyword evidence="4" id="KW-1185">Reference proteome</keyword>
<name>A2FFI1_TRIV3</name>
<feature type="compositionally biased region" description="Polar residues" evidence="2">
    <location>
        <begin position="565"/>
        <end position="579"/>
    </location>
</feature>
<feature type="region of interest" description="Disordered" evidence="2">
    <location>
        <begin position="320"/>
        <end position="375"/>
    </location>
</feature>
<evidence type="ECO:0000256" key="2">
    <source>
        <dbReference type="SAM" id="MobiDB-lite"/>
    </source>
</evidence>
<dbReference type="EMBL" id="DS113763">
    <property type="protein sequence ID" value="EAX96351.1"/>
    <property type="molecule type" value="Genomic_DNA"/>
</dbReference>
<feature type="compositionally biased region" description="Polar residues" evidence="2">
    <location>
        <begin position="433"/>
        <end position="447"/>
    </location>
</feature>
<feature type="compositionally biased region" description="Polar residues" evidence="2">
    <location>
        <begin position="631"/>
        <end position="645"/>
    </location>
</feature>
<evidence type="ECO:0000256" key="1">
    <source>
        <dbReference type="SAM" id="Coils"/>
    </source>
</evidence>
<feature type="coiled-coil region" evidence="1">
    <location>
        <begin position="790"/>
        <end position="817"/>
    </location>
</feature>
<protein>
    <submittedName>
        <fullName evidence="3">Uncharacterized protein</fullName>
    </submittedName>
</protein>
<feature type="compositionally biased region" description="Polar residues" evidence="2">
    <location>
        <begin position="499"/>
        <end position="513"/>
    </location>
</feature>
<dbReference type="VEuPathDB" id="TrichDB:TVAG_066480"/>
<reference evidence="3" key="2">
    <citation type="journal article" date="2007" name="Science">
        <title>Draft genome sequence of the sexually transmitted pathogen Trichomonas vaginalis.</title>
        <authorList>
            <person name="Carlton J.M."/>
            <person name="Hirt R.P."/>
            <person name="Silva J.C."/>
            <person name="Delcher A.L."/>
            <person name="Schatz M."/>
            <person name="Zhao Q."/>
            <person name="Wortman J.R."/>
            <person name="Bidwell S.L."/>
            <person name="Alsmark U.C.M."/>
            <person name="Besteiro S."/>
            <person name="Sicheritz-Ponten T."/>
            <person name="Noel C.J."/>
            <person name="Dacks J.B."/>
            <person name="Foster P.G."/>
            <person name="Simillion C."/>
            <person name="Van de Peer Y."/>
            <person name="Miranda-Saavedra D."/>
            <person name="Barton G.J."/>
            <person name="Westrop G.D."/>
            <person name="Mueller S."/>
            <person name="Dessi D."/>
            <person name="Fiori P.L."/>
            <person name="Ren Q."/>
            <person name="Paulsen I."/>
            <person name="Zhang H."/>
            <person name="Bastida-Corcuera F.D."/>
            <person name="Simoes-Barbosa A."/>
            <person name="Brown M.T."/>
            <person name="Hayes R.D."/>
            <person name="Mukherjee M."/>
            <person name="Okumura C.Y."/>
            <person name="Schneider R."/>
            <person name="Smith A.J."/>
            <person name="Vanacova S."/>
            <person name="Villalvazo M."/>
            <person name="Haas B.J."/>
            <person name="Pertea M."/>
            <person name="Feldblyum T.V."/>
            <person name="Utterback T.R."/>
            <person name="Shu C.L."/>
            <person name="Osoegawa K."/>
            <person name="de Jong P.J."/>
            <person name="Hrdy I."/>
            <person name="Horvathova L."/>
            <person name="Zubacova Z."/>
            <person name="Dolezal P."/>
            <person name="Malik S.B."/>
            <person name="Logsdon J.M. Jr."/>
            <person name="Henze K."/>
            <person name="Gupta A."/>
            <person name="Wang C.C."/>
            <person name="Dunne R.L."/>
            <person name="Upcroft J.A."/>
            <person name="Upcroft P."/>
            <person name="White O."/>
            <person name="Salzberg S.L."/>
            <person name="Tang P."/>
            <person name="Chiu C.-H."/>
            <person name="Lee Y.-S."/>
            <person name="Embley T.M."/>
            <person name="Coombs G.H."/>
            <person name="Mottram J.C."/>
            <person name="Tachezy J."/>
            <person name="Fraser-Liggett C.M."/>
            <person name="Johnson P.J."/>
        </authorList>
    </citation>
    <scope>NUCLEOTIDE SEQUENCE [LARGE SCALE GENOMIC DNA]</scope>
    <source>
        <strain evidence="3">G3</strain>
    </source>
</reference>
<dbReference type="PANTHER" id="PTHR34551">
    <property type="entry name" value="GLUTAMATE-RICH 3"/>
    <property type="match status" value="1"/>
</dbReference>
<feature type="compositionally biased region" description="Polar residues" evidence="2">
    <location>
        <begin position="664"/>
        <end position="678"/>
    </location>
</feature>
<reference evidence="3" key="1">
    <citation type="submission" date="2006-10" db="EMBL/GenBank/DDBJ databases">
        <authorList>
            <person name="Amadeo P."/>
            <person name="Zhao Q."/>
            <person name="Wortman J."/>
            <person name="Fraser-Liggett C."/>
            <person name="Carlton J."/>
        </authorList>
    </citation>
    <scope>NUCLEOTIDE SEQUENCE</scope>
    <source>
        <strain evidence="3">G3</strain>
    </source>
</reference>
<accession>A2FFI1</accession>
<sequence length="852" mass="96703">MFLIDIGNSITKVGKFENGKVSFDIPSMTDNKFPTLFSIVNNKILNSTLGVSHLCIHEEDMHRNFFERIEDKSDTLEPEINFAIFLKSLLQLLDPEGKYEYIIVYQEWWDKDKSIFEIIRDSLQIANLDKKTHFIKSSDMISAYIQEYIPLVQNSTVIVYDSGDFITQAYKFEYKDNNLSLMKFDYDFLGGINLTLYVYNYVIDHINIKENEEIKKIYTLMKNQKPNDKEKEERKRYYQCLINTSQKFKENSMSGITSLFNCEQITTCDFCMKIKNDPEIYDGCKNVFDNFVKKFNGINTVQCQEDNYTNNDELKKIINSKNQPPTKLLQTPKTFPNLPPIKSVQVQTQKATSKRNSDQSEGSGIKNTSSTTSPEEDLKCLLNQLKQNHPHIDSPPAIDNSPQNQGKQDPSVQKEQSKNESSPKVDSPLAIDNSPQNQGKQDPSVQKEQSKNESSPKVDSPLAIDNSPQNQGKQDPSVQKEQSKNESSPKVDSPLAIDNSPQNQGKQDPSVQKEQSKNESSPKVDSPLAIDNSPQNQGKQDPSVQKEQSKNESSPKVDSPPAIDNSPQNQGKQDPSVQKEQSKNESSPKVDSPPAIDNSPQNQGKQDPSVQKEQSKNESSPKVDSPLAIDNSPQNQGKQDPSVQKEQSKNESSPKVDSPPAIDNSPQNQGKQDPSVQKEQSKNESSPKVDSPPAIDNSPQNQGKQDPSVQKEQSKNESSPKDIIICVGGNSLSFVFKDVFRQNNFQLNVFNQYISCFPGKDKYLKITENQKDLVNLQNKFDDLWKKDEEMKEIDMKMDQIEKNAKAIKEELKIDNLDDLIDDENVVEIENIIKKKCNNDNSIIRIYLPYWKY</sequence>
<evidence type="ECO:0000313" key="4">
    <source>
        <dbReference type="Proteomes" id="UP000001542"/>
    </source>
</evidence>
<feature type="compositionally biased region" description="Polar residues" evidence="2">
    <location>
        <begin position="466"/>
        <end position="480"/>
    </location>
</feature>
<feature type="compositionally biased region" description="Polar residues" evidence="2">
    <location>
        <begin position="598"/>
        <end position="612"/>
    </location>
</feature>
<feature type="region of interest" description="Disordered" evidence="2">
    <location>
        <begin position="388"/>
        <end position="720"/>
    </location>
</feature>
<dbReference type="VEuPathDB" id="TrichDB:TVAGG3_0460480"/>